<accession>A0ABR6JHB3</accession>
<dbReference type="InterPro" id="IPR051081">
    <property type="entry name" value="HTH_MetalResp_TranReg"/>
</dbReference>
<dbReference type="EMBL" id="JACHNS010000001">
    <property type="protein sequence ID" value="MBB4592198.1"/>
    <property type="molecule type" value="Genomic_DNA"/>
</dbReference>
<dbReference type="Pfam" id="PF01022">
    <property type="entry name" value="HTH_5"/>
    <property type="match status" value="1"/>
</dbReference>
<gene>
    <name evidence="5" type="ORF">FHR60_000821</name>
</gene>
<evidence type="ECO:0000256" key="2">
    <source>
        <dbReference type="ARBA" id="ARBA00023125"/>
    </source>
</evidence>
<dbReference type="PANTHER" id="PTHR33154">
    <property type="entry name" value="TRANSCRIPTIONAL REGULATOR, ARSR FAMILY"/>
    <property type="match status" value="1"/>
</dbReference>
<protein>
    <submittedName>
        <fullName evidence="5">DNA-binding transcriptional ArsR family regulator</fullName>
    </submittedName>
</protein>
<feature type="domain" description="HTH arsR-type" evidence="4">
    <location>
        <begin position="1"/>
        <end position="89"/>
    </location>
</feature>
<dbReference type="InterPro" id="IPR036388">
    <property type="entry name" value="WH-like_DNA-bd_sf"/>
</dbReference>
<dbReference type="SUPFAM" id="SSF46785">
    <property type="entry name" value="Winged helix' DNA-binding domain"/>
    <property type="match status" value="1"/>
</dbReference>
<name>A0ABR6JHB3_9XANT</name>
<dbReference type="InterPro" id="IPR001845">
    <property type="entry name" value="HTH_ArsR_DNA-bd_dom"/>
</dbReference>
<keyword evidence="6" id="KW-1185">Reference proteome</keyword>
<dbReference type="PRINTS" id="PR00778">
    <property type="entry name" value="HTHARSR"/>
</dbReference>
<dbReference type="NCBIfam" id="NF033788">
    <property type="entry name" value="HTH_metalloreg"/>
    <property type="match status" value="1"/>
</dbReference>
<reference evidence="5 6" key="1">
    <citation type="submission" date="2020-08" db="EMBL/GenBank/DDBJ databases">
        <title>Studying the diversity of plant-associated saprophytic bacteria and their role in host health and plant-pathogen interactions.</title>
        <authorList>
            <person name="Potnis N."/>
        </authorList>
    </citation>
    <scope>NUCLEOTIDE SEQUENCE [LARGE SCALE GENOMIC DNA]</scope>
    <source>
        <strain evidence="5 6">F16</strain>
    </source>
</reference>
<dbReference type="RefSeq" id="WP_184439069.1">
    <property type="nucleotide sequence ID" value="NZ_JACHNS010000001.1"/>
</dbReference>
<dbReference type="SMART" id="SM00418">
    <property type="entry name" value="HTH_ARSR"/>
    <property type="match status" value="1"/>
</dbReference>
<evidence type="ECO:0000313" key="6">
    <source>
        <dbReference type="Proteomes" id="UP000554726"/>
    </source>
</evidence>
<evidence type="ECO:0000256" key="3">
    <source>
        <dbReference type="ARBA" id="ARBA00023163"/>
    </source>
</evidence>
<dbReference type="GO" id="GO:0003677">
    <property type="term" value="F:DNA binding"/>
    <property type="evidence" value="ECO:0007669"/>
    <property type="project" value="UniProtKB-KW"/>
</dbReference>
<evidence type="ECO:0000313" key="5">
    <source>
        <dbReference type="EMBL" id="MBB4592198.1"/>
    </source>
</evidence>
<organism evidence="5 6">
    <name type="scientific">Xanthomonas cannabis</name>
    <dbReference type="NCBI Taxonomy" id="1885674"/>
    <lineage>
        <taxon>Bacteria</taxon>
        <taxon>Pseudomonadati</taxon>
        <taxon>Pseudomonadota</taxon>
        <taxon>Gammaproteobacteria</taxon>
        <taxon>Lysobacterales</taxon>
        <taxon>Lysobacteraceae</taxon>
        <taxon>Xanthomonas</taxon>
    </lineage>
</organism>
<dbReference type="InterPro" id="IPR036390">
    <property type="entry name" value="WH_DNA-bd_sf"/>
</dbReference>
<comment type="caution">
    <text evidence="5">The sequence shown here is derived from an EMBL/GenBank/DDBJ whole genome shotgun (WGS) entry which is preliminary data.</text>
</comment>
<dbReference type="PROSITE" id="PS50987">
    <property type="entry name" value="HTH_ARSR_2"/>
    <property type="match status" value="1"/>
</dbReference>
<evidence type="ECO:0000256" key="1">
    <source>
        <dbReference type="ARBA" id="ARBA00023015"/>
    </source>
</evidence>
<dbReference type="Gene3D" id="1.10.10.10">
    <property type="entry name" value="Winged helix-like DNA-binding domain superfamily/Winged helix DNA-binding domain"/>
    <property type="match status" value="1"/>
</dbReference>
<dbReference type="PANTHER" id="PTHR33154:SF33">
    <property type="entry name" value="TRANSCRIPTIONAL REPRESSOR SDPR"/>
    <property type="match status" value="1"/>
</dbReference>
<sequence>MSADRIFEALASRPRREILAYLSAQELTAGQIGERFAVSAPAISRHLSVLSAAGLVSSERRGQFVVYRLTPDNMVNTLSGFAFEVCPVAGPLQRESRRLAKKSS</sequence>
<proteinExistence type="predicted"/>
<dbReference type="Proteomes" id="UP000554726">
    <property type="component" value="Unassembled WGS sequence"/>
</dbReference>
<keyword evidence="2 5" id="KW-0238">DNA-binding</keyword>
<evidence type="ECO:0000259" key="4">
    <source>
        <dbReference type="PROSITE" id="PS50987"/>
    </source>
</evidence>
<dbReference type="CDD" id="cd00090">
    <property type="entry name" value="HTH_ARSR"/>
    <property type="match status" value="1"/>
</dbReference>
<dbReference type="InterPro" id="IPR011991">
    <property type="entry name" value="ArsR-like_HTH"/>
</dbReference>
<keyword evidence="1" id="KW-0805">Transcription regulation</keyword>
<keyword evidence="3" id="KW-0804">Transcription</keyword>